<feature type="region of interest" description="Disordered" evidence="1">
    <location>
        <begin position="251"/>
        <end position="275"/>
    </location>
</feature>
<proteinExistence type="predicted"/>
<accession>A0A2R5GEB4</accession>
<feature type="compositionally biased region" description="Basic and acidic residues" evidence="1">
    <location>
        <begin position="1"/>
        <end position="21"/>
    </location>
</feature>
<name>A0A2R5GEB4_9STRA</name>
<comment type="caution">
    <text evidence="4">The sequence shown here is derived from an EMBL/GenBank/DDBJ whole genome shotgun (WGS) entry which is preliminary data.</text>
</comment>
<dbReference type="OrthoDB" id="206835at2759"/>
<dbReference type="InterPro" id="IPR005069">
    <property type="entry name" value="Nucl-diP-sugar_transferase"/>
</dbReference>
<dbReference type="GO" id="GO:0016757">
    <property type="term" value="F:glycosyltransferase activity"/>
    <property type="evidence" value="ECO:0007669"/>
    <property type="project" value="TreeGrafter"/>
</dbReference>
<dbReference type="Pfam" id="PF03407">
    <property type="entry name" value="Nucleotid_trans"/>
    <property type="match status" value="1"/>
</dbReference>
<organism evidence="4 5">
    <name type="scientific">Hondaea fermentalgiana</name>
    <dbReference type="NCBI Taxonomy" id="2315210"/>
    <lineage>
        <taxon>Eukaryota</taxon>
        <taxon>Sar</taxon>
        <taxon>Stramenopiles</taxon>
        <taxon>Bigyra</taxon>
        <taxon>Labyrinthulomycetes</taxon>
        <taxon>Thraustochytrida</taxon>
        <taxon>Thraustochytriidae</taxon>
        <taxon>Hondaea</taxon>
    </lineage>
</organism>
<dbReference type="PANTHER" id="PTHR47032">
    <property type="entry name" value="UDP-D-XYLOSE:L-FUCOSE ALPHA-1,3-D-XYLOSYLTRANSFERASE-RELATED"/>
    <property type="match status" value="1"/>
</dbReference>
<dbReference type="InParanoid" id="A0A2R5GEB4"/>
<protein>
    <recommendedName>
        <fullName evidence="3">Nucleotide-diphospho-sugar transferase domain-containing protein</fullName>
    </recommendedName>
</protein>
<evidence type="ECO:0000313" key="4">
    <source>
        <dbReference type="EMBL" id="GBG29262.1"/>
    </source>
</evidence>
<dbReference type="Proteomes" id="UP000241890">
    <property type="component" value="Unassembled WGS sequence"/>
</dbReference>
<evidence type="ECO:0000313" key="5">
    <source>
        <dbReference type="Proteomes" id="UP000241890"/>
    </source>
</evidence>
<sequence>MAKAEYERVPSDEAERKDERPRNRHAAAAGGTPGFLGMTLRSRVACVVGAIVLVFAMLAIFSSTEQAQAVKDHMNNAASDAMLSVGLSPMNGKFFIKNPPCAVANSTETLISANKAGNIVEFARHVKRDEDSFVTVTFASYTYRDALINWLIASERANIRSVVVVCLDVALQDYLFARGVPCFHAYASESESESEALTPVEDRSDAYDAEEASATDSSSNDAETDSTNDNDDDDNNDTGDLMLEAIEEEREVDEATELTASTSASSGLEADDQSTGKLSRGKIHKLWIMRVNYLSELLHNGIDVLFSDLDVVIVQDPRPFFAQAEIVASRGKFPAFALKRWGATACMGFIYFKSTPNVKIIIEDMIEALQRHSDDQIAVNMALLKRLGRSSRKVFGRRNGDLYEPKHTTSIISGKPGQVKLMLLSHHALPRFCTHLSIKDWNRDIVAAHCRPIRHVSKSREYSRDLAMARYNLFCDTDALAGHRKAGMYSTYSRKKHRNVTAFNDPTPESMLIAAMTPSDHVAFAKWLEATSESCDFGSFINLPAQYGVGPEDL</sequence>
<dbReference type="InterPro" id="IPR052636">
    <property type="entry name" value="UDP-D-xylose:L-fucose_XylT"/>
</dbReference>
<reference evidence="4 5" key="1">
    <citation type="submission" date="2017-12" db="EMBL/GenBank/DDBJ databases">
        <title>Sequencing, de novo assembly and annotation of complete genome of a new Thraustochytrid species, strain FCC1311.</title>
        <authorList>
            <person name="Sedici K."/>
            <person name="Godart F."/>
            <person name="Aiese Cigliano R."/>
            <person name="Sanseverino W."/>
            <person name="Barakat M."/>
            <person name="Ortet P."/>
            <person name="Marechal E."/>
            <person name="Cagnac O."/>
            <person name="Amato A."/>
        </authorList>
    </citation>
    <scope>NUCLEOTIDE SEQUENCE [LARGE SCALE GENOMIC DNA]</scope>
</reference>
<feature type="transmembrane region" description="Helical" evidence="2">
    <location>
        <begin position="44"/>
        <end position="61"/>
    </location>
</feature>
<dbReference type="GO" id="GO:0005794">
    <property type="term" value="C:Golgi apparatus"/>
    <property type="evidence" value="ECO:0007669"/>
    <property type="project" value="TreeGrafter"/>
</dbReference>
<keyword evidence="2" id="KW-0812">Transmembrane</keyword>
<evidence type="ECO:0000256" key="2">
    <source>
        <dbReference type="SAM" id="Phobius"/>
    </source>
</evidence>
<dbReference type="EMBL" id="BEYU01000054">
    <property type="protein sequence ID" value="GBG29262.1"/>
    <property type="molecule type" value="Genomic_DNA"/>
</dbReference>
<feature type="region of interest" description="Disordered" evidence="1">
    <location>
        <begin position="1"/>
        <end position="29"/>
    </location>
</feature>
<dbReference type="AlphaFoldDB" id="A0A2R5GEB4"/>
<feature type="domain" description="Nucleotide-diphospho-sugar transferase" evidence="3">
    <location>
        <begin position="279"/>
        <end position="441"/>
    </location>
</feature>
<evidence type="ECO:0000256" key="1">
    <source>
        <dbReference type="SAM" id="MobiDB-lite"/>
    </source>
</evidence>
<feature type="region of interest" description="Disordered" evidence="1">
    <location>
        <begin position="191"/>
        <end position="239"/>
    </location>
</feature>
<keyword evidence="2" id="KW-1133">Transmembrane helix</keyword>
<feature type="compositionally biased region" description="Acidic residues" evidence="1">
    <location>
        <begin position="222"/>
        <end position="237"/>
    </location>
</feature>
<dbReference type="PANTHER" id="PTHR47032:SF1">
    <property type="entry name" value="UDP-D-XYLOSE:L-FUCOSE ALPHA-1,3-D-XYLOSYLTRANSFERASE-RELATED"/>
    <property type="match status" value="1"/>
</dbReference>
<keyword evidence="2" id="KW-0472">Membrane</keyword>
<feature type="compositionally biased region" description="Low complexity" evidence="1">
    <location>
        <begin position="257"/>
        <end position="268"/>
    </location>
</feature>
<keyword evidence="5" id="KW-1185">Reference proteome</keyword>
<gene>
    <name evidence="4" type="ORF">FCC1311_054842</name>
</gene>
<evidence type="ECO:0000259" key="3">
    <source>
        <dbReference type="Pfam" id="PF03407"/>
    </source>
</evidence>